<accession>A0A177ARK5</accession>
<dbReference type="Proteomes" id="UP000078046">
    <property type="component" value="Unassembled WGS sequence"/>
</dbReference>
<proteinExistence type="predicted"/>
<dbReference type="InterPro" id="IPR027417">
    <property type="entry name" value="P-loop_NTPase"/>
</dbReference>
<evidence type="ECO:0000259" key="1">
    <source>
        <dbReference type="PROSITE" id="PS51719"/>
    </source>
</evidence>
<feature type="domain" description="Septin-type G" evidence="1">
    <location>
        <begin position="1"/>
        <end position="191"/>
    </location>
</feature>
<organism evidence="2 3">
    <name type="scientific">Intoshia linei</name>
    <dbReference type="NCBI Taxonomy" id="1819745"/>
    <lineage>
        <taxon>Eukaryota</taxon>
        <taxon>Metazoa</taxon>
        <taxon>Spiralia</taxon>
        <taxon>Lophotrochozoa</taxon>
        <taxon>Mesozoa</taxon>
        <taxon>Orthonectida</taxon>
        <taxon>Rhopaluridae</taxon>
        <taxon>Intoshia</taxon>
    </lineage>
</organism>
<dbReference type="SUPFAM" id="SSF52540">
    <property type="entry name" value="P-loop containing nucleoside triphosphate hydrolases"/>
    <property type="match status" value="1"/>
</dbReference>
<reference evidence="2 3" key="1">
    <citation type="submission" date="2016-04" db="EMBL/GenBank/DDBJ databases">
        <title>The genome of Intoshia linei affirms orthonectids as highly simplified spiralians.</title>
        <authorList>
            <person name="Mikhailov K.V."/>
            <person name="Slusarev G.S."/>
            <person name="Nikitin M.A."/>
            <person name="Logacheva M.D."/>
            <person name="Penin A."/>
            <person name="Aleoshin V."/>
            <person name="Panchin Y.V."/>
        </authorList>
    </citation>
    <scope>NUCLEOTIDE SEQUENCE [LARGE SCALE GENOMIC DNA]</scope>
    <source>
        <strain evidence="2">Intl2013</strain>
        <tissue evidence="2">Whole animal</tissue>
    </source>
</reference>
<dbReference type="EMBL" id="LWCA01001712">
    <property type="protein sequence ID" value="OAF64629.1"/>
    <property type="molecule type" value="Genomic_DNA"/>
</dbReference>
<comment type="caution">
    <text evidence="2">The sequence shown here is derived from an EMBL/GenBank/DDBJ whole genome shotgun (WGS) entry which is preliminary data.</text>
</comment>
<dbReference type="Gene3D" id="3.40.50.300">
    <property type="entry name" value="P-loop containing nucleotide triphosphate hydrolases"/>
    <property type="match status" value="1"/>
</dbReference>
<protein>
    <recommendedName>
        <fullName evidence="1">Septin-type G domain-containing protein</fullName>
    </recommendedName>
</protein>
<dbReference type="AlphaFoldDB" id="A0A177ARK5"/>
<keyword evidence="3" id="KW-1185">Reference proteome</keyword>
<name>A0A177ARK5_9BILA</name>
<evidence type="ECO:0000313" key="3">
    <source>
        <dbReference type="Proteomes" id="UP000078046"/>
    </source>
</evidence>
<dbReference type="Pfam" id="PF00735">
    <property type="entry name" value="Septin"/>
    <property type="match status" value="1"/>
</dbReference>
<dbReference type="InterPro" id="IPR030379">
    <property type="entry name" value="G_SEPTIN_dom"/>
</dbReference>
<dbReference type="GO" id="GO:0005525">
    <property type="term" value="F:GTP binding"/>
    <property type="evidence" value="ECO:0007669"/>
    <property type="project" value="InterPro"/>
</dbReference>
<dbReference type="PROSITE" id="PS51719">
    <property type="entry name" value="G_SEPTIN"/>
    <property type="match status" value="1"/>
</dbReference>
<gene>
    <name evidence="2" type="ORF">A3Q56_07631</name>
</gene>
<dbReference type="PANTHER" id="PTHR18884">
    <property type="entry name" value="SEPTIN"/>
    <property type="match status" value="1"/>
</dbReference>
<sequence>IQPIINFISEKFDEHYNWESGINRQKIVDNRIHACIFFLNPIGNKLKETDIEDLKKIDDIVNIILVIAKSDILTKGEVHNLKTKILEQIKENNINVYKMIDYDEEDNDYLNELSNINKCMPFAVIGANSSKLLSDRKILGREYSWGFVNIENPQYCDFTMLKTLLTKYIHDLKDITDNTLYENYRSRKLSVNLRVERYAVI</sequence>
<evidence type="ECO:0000313" key="2">
    <source>
        <dbReference type="EMBL" id="OAF64629.1"/>
    </source>
</evidence>
<feature type="non-terminal residue" evidence="2">
    <location>
        <position position="1"/>
    </location>
</feature>
<dbReference type="OrthoDB" id="416553at2759"/>